<keyword evidence="4" id="KW-0418">Kinase</keyword>
<reference evidence="4" key="1">
    <citation type="submission" date="2020-01" db="EMBL/GenBank/DDBJ databases">
        <title>Genome sequence of Kobresia littledalei, the first chromosome-level genome in the family Cyperaceae.</title>
        <authorList>
            <person name="Qu G."/>
        </authorList>
    </citation>
    <scope>NUCLEOTIDE SEQUENCE</scope>
    <source>
        <strain evidence="4">C.B.Clarke</strain>
        <tissue evidence="4">Leaf</tissue>
    </source>
</reference>
<keyword evidence="2" id="KW-0067">ATP-binding</keyword>
<dbReference type="GO" id="GO:0005524">
    <property type="term" value="F:ATP binding"/>
    <property type="evidence" value="ECO:0007669"/>
    <property type="project" value="UniProtKB-KW"/>
</dbReference>
<dbReference type="EMBL" id="SWLB01000015">
    <property type="protein sequence ID" value="KAF3328886.1"/>
    <property type="molecule type" value="Genomic_DNA"/>
</dbReference>
<evidence type="ECO:0000313" key="4">
    <source>
        <dbReference type="EMBL" id="KAF3328886.1"/>
    </source>
</evidence>
<evidence type="ECO:0000256" key="3">
    <source>
        <dbReference type="SAM" id="Phobius"/>
    </source>
</evidence>
<dbReference type="AlphaFoldDB" id="A0A833V8S4"/>
<keyword evidence="3" id="KW-0472">Membrane</keyword>
<comment type="caution">
    <text evidence="4">The sequence shown here is derived from an EMBL/GenBank/DDBJ whole genome shotgun (WGS) entry which is preliminary data.</text>
</comment>
<keyword evidence="1" id="KW-0547">Nucleotide-binding</keyword>
<gene>
    <name evidence="4" type="ORF">FCM35_KLT05964</name>
</gene>
<sequence>MLNYSATNGELPSNCYRKTPNASFEWKFSCDDNGSVILLSAQYSYNILSQQGCFSQSILGGNKDSSTNHSPLLSTGKPTQATRKKILIGVTVGSAGLFVACLICLILHKHKKLKFVSSSSKLITRGNTSDRYFHDPEMTGPQCTQIFSYEELEEATEGFSASKELGDGGFGTVYKDELADPALGFQSDPEVRQMVSSVAELAFRCLQPDRDMRPSIKEVLEVLRVIQNGGYDREKIAEISPSKEEAHLLERGAIFSPNTVMSGWMSQSTTPNTMCAINNDMEYLDE</sequence>
<dbReference type="PANTHER" id="PTHR46008:SF2">
    <property type="entry name" value="LEAF RUST 10 DISEASE-RESISTANCE LOCUS RECEPTOR-LIKE PROTEIN KINASE-LIKE 1.4"/>
    <property type="match status" value="1"/>
</dbReference>
<keyword evidence="5" id="KW-1185">Reference proteome</keyword>
<evidence type="ECO:0000256" key="1">
    <source>
        <dbReference type="ARBA" id="ARBA00022741"/>
    </source>
</evidence>
<organism evidence="4 5">
    <name type="scientific">Carex littledalei</name>
    <dbReference type="NCBI Taxonomy" id="544730"/>
    <lineage>
        <taxon>Eukaryota</taxon>
        <taxon>Viridiplantae</taxon>
        <taxon>Streptophyta</taxon>
        <taxon>Embryophyta</taxon>
        <taxon>Tracheophyta</taxon>
        <taxon>Spermatophyta</taxon>
        <taxon>Magnoliopsida</taxon>
        <taxon>Liliopsida</taxon>
        <taxon>Poales</taxon>
        <taxon>Cyperaceae</taxon>
        <taxon>Cyperoideae</taxon>
        <taxon>Cariceae</taxon>
        <taxon>Carex</taxon>
        <taxon>Carex subgen. Euthyceras</taxon>
    </lineage>
</organism>
<evidence type="ECO:0000313" key="5">
    <source>
        <dbReference type="Proteomes" id="UP000623129"/>
    </source>
</evidence>
<dbReference type="PANTHER" id="PTHR46008">
    <property type="entry name" value="LEAF RUST 10 DISEASE-RESISTANCE LOCUS RECEPTOR-LIKE PROTEIN KINASE-LIKE 1.4"/>
    <property type="match status" value="1"/>
</dbReference>
<proteinExistence type="predicted"/>
<keyword evidence="4" id="KW-0808">Transferase</keyword>
<feature type="transmembrane region" description="Helical" evidence="3">
    <location>
        <begin position="86"/>
        <end position="107"/>
    </location>
</feature>
<protein>
    <submittedName>
        <fullName evidence="4">Putative serine/threonine-protein kinase</fullName>
    </submittedName>
</protein>
<keyword evidence="3" id="KW-1133">Transmembrane helix</keyword>
<dbReference type="GO" id="GO:0016301">
    <property type="term" value="F:kinase activity"/>
    <property type="evidence" value="ECO:0007669"/>
    <property type="project" value="UniProtKB-KW"/>
</dbReference>
<keyword evidence="3" id="KW-0812">Transmembrane</keyword>
<dbReference type="Proteomes" id="UP000623129">
    <property type="component" value="Unassembled WGS sequence"/>
</dbReference>
<accession>A0A833V8S4</accession>
<dbReference type="Gene3D" id="3.30.200.20">
    <property type="entry name" value="Phosphorylase Kinase, domain 1"/>
    <property type="match status" value="1"/>
</dbReference>
<name>A0A833V8S4_9POAL</name>
<evidence type="ECO:0000256" key="2">
    <source>
        <dbReference type="ARBA" id="ARBA00022840"/>
    </source>
</evidence>
<dbReference type="SUPFAM" id="SSF56112">
    <property type="entry name" value="Protein kinase-like (PK-like)"/>
    <property type="match status" value="1"/>
</dbReference>
<dbReference type="OrthoDB" id="4062651at2759"/>
<dbReference type="InterPro" id="IPR011009">
    <property type="entry name" value="Kinase-like_dom_sf"/>
</dbReference>